<evidence type="ECO:0000256" key="1">
    <source>
        <dbReference type="ARBA" id="ARBA00022741"/>
    </source>
</evidence>
<keyword evidence="3 7" id="KW-0347">Helicase</keyword>
<evidence type="ECO:0000256" key="2">
    <source>
        <dbReference type="ARBA" id="ARBA00022801"/>
    </source>
</evidence>
<dbReference type="InterPro" id="IPR027417">
    <property type="entry name" value="P-loop_NTPase"/>
</dbReference>
<evidence type="ECO:0000256" key="5">
    <source>
        <dbReference type="SAM" id="MobiDB-lite"/>
    </source>
</evidence>
<evidence type="ECO:0000259" key="6">
    <source>
        <dbReference type="Pfam" id="PF13087"/>
    </source>
</evidence>
<dbReference type="InterPro" id="IPR041679">
    <property type="entry name" value="DNA2/NAM7-like_C"/>
</dbReference>
<dbReference type="GO" id="GO:0004386">
    <property type="term" value="F:helicase activity"/>
    <property type="evidence" value="ECO:0007669"/>
    <property type="project" value="UniProtKB-KW"/>
</dbReference>
<keyword evidence="2" id="KW-0378">Hydrolase</keyword>
<evidence type="ECO:0000256" key="4">
    <source>
        <dbReference type="ARBA" id="ARBA00022840"/>
    </source>
</evidence>
<protein>
    <submittedName>
        <fullName evidence="7">RNA helicase</fullName>
    </submittedName>
</protein>
<reference evidence="7 8" key="1">
    <citation type="journal article" date="2024" name="J. Plant Pathol.">
        <title>Sequence and assembly of the genome of Seiridium unicorne, isolate CBS 538.82, causal agent of cypress canker disease.</title>
        <authorList>
            <person name="Scali E."/>
            <person name="Rocca G.D."/>
            <person name="Danti R."/>
            <person name="Garbelotto M."/>
            <person name="Barberini S."/>
            <person name="Baroncelli R."/>
            <person name="Emiliani G."/>
        </authorList>
    </citation>
    <scope>NUCLEOTIDE SEQUENCE [LARGE SCALE GENOMIC DNA]</scope>
    <source>
        <strain evidence="7 8">BM-138-508</strain>
    </source>
</reference>
<dbReference type="PANTHER" id="PTHR43788:SF8">
    <property type="entry name" value="DNA-BINDING PROTEIN SMUBP-2"/>
    <property type="match status" value="1"/>
</dbReference>
<comment type="caution">
    <text evidence="7">The sequence shown here is derived from an EMBL/GenBank/DDBJ whole genome shotgun (WGS) entry which is preliminary data.</text>
</comment>
<evidence type="ECO:0000256" key="3">
    <source>
        <dbReference type="ARBA" id="ARBA00022806"/>
    </source>
</evidence>
<dbReference type="Gene3D" id="3.40.50.300">
    <property type="entry name" value="P-loop containing nucleotide triphosphate hydrolases"/>
    <property type="match status" value="1"/>
</dbReference>
<feature type="compositionally biased region" description="Polar residues" evidence="5">
    <location>
        <begin position="125"/>
        <end position="137"/>
    </location>
</feature>
<dbReference type="InterPro" id="IPR047187">
    <property type="entry name" value="SF1_C_Upf1"/>
</dbReference>
<feature type="region of interest" description="Disordered" evidence="5">
    <location>
        <begin position="109"/>
        <end position="137"/>
    </location>
</feature>
<dbReference type="CDD" id="cd18808">
    <property type="entry name" value="SF1_C_Upf1"/>
    <property type="match status" value="1"/>
</dbReference>
<dbReference type="EMBL" id="JARVKF010000331">
    <property type="protein sequence ID" value="KAK9419028.1"/>
    <property type="molecule type" value="Genomic_DNA"/>
</dbReference>
<dbReference type="Proteomes" id="UP001408356">
    <property type="component" value="Unassembled WGS sequence"/>
</dbReference>
<proteinExistence type="predicted"/>
<keyword evidence="8" id="KW-1185">Reference proteome</keyword>
<dbReference type="PANTHER" id="PTHR43788">
    <property type="entry name" value="DNA2/NAM7 HELICASE FAMILY MEMBER"/>
    <property type="match status" value="1"/>
</dbReference>
<sequence length="137" mass="15300">MSSFKAQIRLLRQTMQLSKFSMRDVNIGLTDSFQGLEKGVVLLYTTRSETEFVADNVERGWGIIHRLSQTNVALTRAKSGLIIIGRKKVLHMDENWRAVLAFCDRNGLAAGDDNDDEAADGDARTWTSAESDTNYDA</sequence>
<evidence type="ECO:0000313" key="7">
    <source>
        <dbReference type="EMBL" id="KAK9419028.1"/>
    </source>
</evidence>
<organism evidence="7 8">
    <name type="scientific">Seiridium unicorne</name>
    <dbReference type="NCBI Taxonomy" id="138068"/>
    <lineage>
        <taxon>Eukaryota</taxon>
        <taxon>Fungi</taxon>
        <taxon>Dikarya</taxon>
        <taxon>Ascomycota</taxon>
        <taxon>Pezizomycotina</taxon>
        <taxon>Sordariomycetes</taxon>
        <taxon>Xylariomycetidae</taxon>
        <taxon>Amphisphaeriales</taxon>
        <taxon>Sporocadaceae</taxon>
        <taxon>Seiridium</taxon>
    </lineage>
</organism>
<keyword evidence="1" id="KW-0547">Nucleotide-binding</keyword>
<accession>A0ABR2UWH7</accession>
<evidence type="ECO:0000313" key="8">
    <source>
        <dbReference type="Proteomes" id="UP001408356"/>
    </source>
</evidence>
<feature type="domain" description="DNA2/NAM7 helicase-like C-terminal" evidence="6">
    <location>
        <begin position="2"/>
        <end position="87"/>
    </location>
</feature>
<name>A0ABR2UWH7_9PEZI</name>
<keyword evidence="4" id="KW-0067">ATP-binding</keyword>
<dbReference type="InterPro" id="IPR050534">
    <property type="entry name" value="Coronavir_polyprotein_1ab"/>
</dbReference>
<dbReference type="Pfam" id="PF13087">
    <property type="entry name" value="AAA_12"/>
    <property type="match status" value="1"/>
</dbReference>
<gene>
    <name evidence="7" type="ORF">SUNI508_07549</name>
</gene>